<reference evidence="2" key="1">
    <citation type="submission" date="2019-08" db="EMBL/GenBank/DDBJ databases">
        <title>The improved chromosome-level genome for the pearl oyster Pinctada fucata martensii using PacBio sequencing and Hi-C.</title>
        <authorList>
            <person name="Zheng Z."/>
        </authorList>
    </citation>
    <scope>NUCLEOTIDE SEQUENCE</scope>
    <source>
        <strain evidence="2">ZZ-2019</strain>
        <tissue evidence="2">Adductor muscle</tissue>
    </source>
</reference>
<dbReference type="PROSITE" id="PS50104">
    <property type="entry name" value="TIR"/>
    <property type="match status" value="1"/>
</dbReference>
<dbReference type="GO" id="GO:0051726">
    <property type="term" value="P:regulation of cell cycle"/>
    <property type="evidence" value="ECO:0007669"/>
    <property type="project" value="TreeGrafter"/>
</dbReference>
<dbReference type="SUPFAM" id="SSF52200">
    <property type="entry name" value="Toll/Interleukin receptor TIR domain"/>
    <property type="match status" value="1"/>
</dbReference>
<feature type="domain" description="TIR" evidence="1">
    <location>
        <begin position="24"/>
        <end position="162"/>
    </location>
</feature>
<dbReference type="Pfam" id="PF00653">
    <property type="entry name" value="BIR"/>
    <property type="match status" value="2"/>
</dbReference>
<dbReference type="GO" id="GO:0007165">
    <property type="term" value="P:signal transduction"/>
    <property type="evidence" value="ECO:0007669"/>
    <property type="project" value="InterPro"/>
</dbReference>
<evidence type="ECO:0000259" key="1">
    <source>
        <dbReference type="PROSITE" id="PS50104"/>
    </source>
</evidence>
<evidence type="ECO:0000313" key="3">
    <source>
        <dbReference type="Proteomes" id="UP001186944"/>
    </source>
</evidence>
<dbReference type="EMBL" id="VSWD01000005">
    <property type="protein sequence ID" value="KAK3101506.1"/>
    <property type="molecule type" value="Genomic_DNA"/>
</dbReference>
<dbReference type="SUPFAM" id="SSF57924">
    <property type="entry name" value="Inhibitor of apoptosis (IAP) repeat"/>
    <property type="match status" value="2"/>
</dbReference>
<dbReference type="InterPro" id="IPR050784">
    <property type="entry name" value="IAP"/>
</dbReference>
<dbReference type="SMART" id="SM00238">
    <property type="entry name" value="BIR"/>
    <property type="match status" value="2"/>
</dbReference>
<evidence type="ECO:0000313" key="2">
    <source>
        <dbReference type="EMBL" id="KAK3101506.1"/>
    </source>
</evidence>
<sequence>MDTFTYGDIKNKNYRQARVLSLGKYYHACFLYEGKKGLSWVEQTAQRLEDLGFIVFYTDRDAIPGHDIFQGHLRSFRKSSKIVVVIDKDFQQNGYCCFLLNHALHEILYRDDGTVSSCEIIPVVIEPCTDILSVLKGFIHLTCFDEEFDWFNKLVHSLESTSSALVKYSDDKFTYNGRIFRAAEELSNALREAGDSELYSFLTKPIAVELTHFLCQSDRMRCFHVAMRTVGVEVSDDCVTFSLSIFKNFAAKPYLISEIFNENCLKLKGKPSKLQLSIRKKSDILNRGKAEDIQHFNKKTQDILRIPNAPLWSIMYKFEGITWSKEVIELCRSLVNDAVVEKAPSEIVHPEFSNISARVSSMEHLSDDSKPTKDELAEAGYFFDKSCNVYRCFTCDGVSWDFKQDENPWKRHAKWYYNCPYVNSQKSKQFISKSRFEERRFTVYNEKYAKLCDRLLTFQTWQHVEFPYSTLADAGLYYTGFEDKVTCFMCGHGFRHWNRDDDPWHRHALSSPDCSFVRMKKSDDFIAQIKQEREREQSYRDDELVITYSIGIRKQK</sequence>
<keyword evidence="3" id="KW-1185">Reference proteome</keyword>
<dbReference type="InterPro" id="IPR035897">
    <property type="entry name" value="Toll_tir_struct_dom_sf"/>
</dbReference>
<dbReference type="InterPro" id="IPR000157">
    <property type="entry name" value="TIR_dom"/>
</dbReference>
<gene>
    <name evidence="2" type="ORF">FSP39_004085</name>
</gene>
<protein>
    <recommendedName>
        <fullName evidence="1">TIR domain-containing protein</fullName>
    </recommendedName>
</protein>
<dbReference type="PROSITE" id="PS50143">
    <property type="entry name" value="BIR_REPEAT_2"/>
    <property type="match status" value="2"/>
</dbReference>
<dbReference type="AlphaFoldDB" id="A0AA89C0P9"/>
<dbReference type="Gene3D" id="1.10.1170.10">
    <property type="entry name" value="Inhibitor Of Apoptosis Protein (2mihbC-IAP-1), Chain A"/>
    <property type="match status" value="2"/>
</dbReference>
<dbReference type="PANTHER" id="PTHR10044">
    <property type="entry name" value="INHIBITOR OF APOPTOSIS"/>
    <property type="match status" value="1"/>
</dbReference>
<dbReference type="PROSITE" id="PS01282">
    <property type="entry name" value="BIR_REPEAT_1"/>
    <property type="match status" value="1"/>
</dbReference>
<dbReference type="InterPro" id="IPR001370">
    <property type="entry name" value="BIR_rpt"/>
</dbReference>
<proteinExistence type="predicted"/>
<dbReference type="CDD" id="cd00022">
    <property type="entry name" value="BIR"/>
    <property type="match status" value="1"/>
</dbReference>
<comment type="caution">
    <text evidence="2">The sequence shown here is derived from an EMBL/GenBank/DDBJ whole genome shotgun (WGS) entry which is preliminary data.</text>
</comment>
<dbReference type="Pfam" id="PF13676">
    <property type="entry name" value="TIR_2"/>
    <property type="match status" value="1"/>
</dbReference>
<organism evidence="2 3">
    <name type="scientific">Pinctada imbricata</name>
    <name type="common">Atlantic pearl-oyster</name>
    <name type="synonym">Pinctada martensii</name>
    <dbReference type="NCBI Taxonomy" id="66713"/>
    <lineage>
        <taxon>Eukaryota</taxon>
        <taxon>Metazoa</taxon>
        <taxon>Spiralia</taxon>
        <taxon>Lophotrochozoa</taxon>
        <taxon>Mollusca</taxon>
        <taxon>Bivalvia</taxon>
        <taxon>Autobranchia</taxon>
        <taxon>Pteriomorphia</taxon>
        <taxon>Pterioida</taxon>
        <taxon>Pterioidea</taxon>
        <taxon>Pteriidae</taxon>
        <taxon>Pinctada</taxon>
    </lineage>
</organism>
<dbReference type="Gene3D" id="3.40.50.10140">
    <property type="entry name" value="Toll/interleukin-1 receptor homology (TIR) domain"/>
    <property type="match status" value="1"/>
</dbReference>
<dbReference type="Proteomes" id="UP001186944">
    <property type="component" value="Unassembled WGS sequence"/>
</dbReference>
<accession>A0AA89C0P9</accession>
<name>A0AA89C0P9_PINIB</name>
<dbReference type="GO" id="GO:0005737">
    <property type="term" value="C:cytoplasm"/>
    <property type="evidence" value="ECO:0007669"/>
    <property type="project" value="TreeGrafter"/>
</dbReference>
<dbReference type="GO" id="GO:0005634">
    <property type="term" value="C:nucleus"/>
    <property type="evidence" value="ECO:0007669"/>
    <property type="project" value="TreeGrafter"/>
</dbReference>
<dbReference type="PANTHER" id="PTHR10044:SF139">
    <property type="entry name" value="DEATH-ASSOCIATED INHIBITOR OF APOPTOSIS 2"/>
    <property type="match status" value="1"/>
</dbReference>